<keyword evidence="3" id="KW-1185">Reference proteome</keyword>
<dbReference type="AlphaFoldDB" id="A0A9W9P7J8"/>
<protein>
    <submittedName>
        <fullName evidence="2">Uncharacterized protein</fullName>
    </submittedName>
</protein>
<dbReference type="RefSeq" id="XP_058332365.1">
    <property type="nucleotide sequence ID" value="XM_058473362.1"/>
</dbReference>
<evidence type="ECO:0000256" key="1">
    <source>
        <dbReference type="SAM" id="MobiDB-lite"/>
    </source>
</evidence>
<reference evidence="2" key="2">
    <citation type="journal article" date="2023" name="IMA Fungus">
        <title>Comparative genomic study of the Penicillium genus elucidates a diverse pangenome and 15 lateral gene transfer events.</title>
        <authorList>
            <person name="Petersen C."/>
            <person name="Sorensen T."/>
            <person name="Nielsen M.R."/>
            <person name="Sondergaard T.E."/>
            <person name="Sorensen J.L."/>
            <person name="Fitzpatrick D.A."/>
            <person name="Frisvad J.C."/>
            <person name="Nielsen K.L."/>
        </authorList>
    </citation>
    <scope>NUCLEOTIDE SEQUENCE</scope>
    <source>
        <strain evidence="2">IBT 19713</strain>
    </source>
</reference>
<sequence>MPMSPYGAINPAINSGSTRNEEDGKDRNVQGFGYRALRNVASAAESVRSCRKYLYLRNGSLKLDRRGALHDAQPFEGRADVSSRLKANSHTRLAISNMQCFKASRISYDSSFEYQS</sequence>
<accession>A0A9W9P7J8</accession>
<dbReference type="Proteomes" id="UP001150941">
    <property type="component" value="Unassembled WGS sequence"/>
</dbReference>
<reference evidence="2" key="1">
    <citation type="submission" date="2022-11" db="EMBL/GenBank/DDBJ databases">
        <authorList>
            <person name="Petersen C."/>
        </authorList>
    </citation>
    <scope>NUCLEOTIDE SEQUENCE</scope>
    <source>
        <strain evidence="2">IBT 19713</strain>
    </source>
</reference>
<feature type="region of interest" description="Disordered" evidence="1">
    <location>
        <begin position="1"/>
        <end position="27"/>
    </location>
</feature>
<dbReference type="EMBL" id="JAPQKS010000003">
    <property type="protein sequence ID" value="KAJ5239446.1"/>
    <property type="molecule type" value="Genomic_DNA"/>
</dbReference>
<evidence type="ECO:0000313" key="3">
    <source>
        <dbReference type="Proteomes" id="UP001150941"/>
    </source>
</evidence>
<proteinExistence type="predicted"/>
<name>A0A9W9P7J8_9EURO</name>
<dbReference type="GeneID" id="83200665"/>
<comment type="caution">
    <text evidence="2">The sequence shown here is derived from an EMBL/GenBank/DDBJ whole genome shotgun (WGS) entry which is preliminary data.</text>
</comment>
<gene>
    <name evidence="2" type="ORF">N7468_004065</name>
</gene>
<organism evidence="2 3">
    <name type="scientific">Penicillium chermesinum</name>
    <dbReference type="NCBI Taxonomy" id="63820"/>
    <lineage>
        <taxon>Eukaryota</taxon>
        <taxon>Fungi</taxon>
        <taxon>Dikarya</taxon>
        <taxon>Ascomycota</taxon>
        <taxon>Pezizomycotina</taxon>
        <taxon>Eurotiomycetes</taxon>
        <taxon>Eurotiomycetidae</taxon>
        <taxon>Eurotiales</taxon>
        <taxon>Aspergillaceae</taxon>
        <taxon>Penicillium</taxon>
    </lineage>
</organism>
<evidence type="ECO:0000313" key="2">
    <source>
        <dbReference type="EMBL" id="KAJ5239446.1"/>
    </source>
</evidence>